<keyword evidence="3" id="KW-1185">Reference proteome</keyword>
<reference evidence="2 3" key="1">
    <citation type="submission" date="2018-06" db="EMBL/GenBank/DDBJ databases">
        <title>Flavobacterium tibetense sp. nov., isolated from a wetland YonghuCo on Tibetan Plateau.</title>
        <authorList>
            <person name="Xing P."/>
            <person name="Phurbu D."/>
            <person name="Lu H."/>
        </authorList>
    </citation>
    <scope>NUCLEOTIDE SEQUENCE [LARGE SCALE GENOMIC DNA]</scope>
    <source>
        <strain evidence="2 3">YH5</strain>
    </source>
</reference>
<sequence>MKIKLLFIVLLASLNCFAQPANDNCANATALTIDAPLLCSQTTASATAQGGEYCAASGGGVTPRTVWYSFVATSTTMVLNVIRTNTTNCFARVSVYGPNAACLPGAGTAIFDCVILNGDPGVFQALTGLTVGATYRIQYNGQDCGGGSDRAHQFCIGIYNPASNNAVATGSVIDACGTVFNGTTQGGYFPSGSGVGFRDLDNNLGTTCPACGAQPGADVPFVVNNDSWFSFCAATAGTWQVTFTVGACALSGLNSGLQMAIFTGTPGALTWLAQAPNPTYTGDTWVSPNITLAAGECAYLMVDGFAGDACGYSYVLTPIGGSPCDLVTTCGITANPTCTTPGLYTLSGEVTFSNPPATGTMTVTNNCGGSQVFNAPFTSPIAYSLPGLTANGANCTVSASFSDTSDCAASANYVAPLSPAVPTINTTAPTCSADGFATITNYVGGLTYVFTPVGPTVDGTGLISNMTIGTNYVVSASNGSCASADSASFVIAAMLPTPAVPTITTTAPTCSADGFSQISNYVGGTIYVFTPAGPTVDGTGMISGMTVGTSYTVTAGNGTCTSAASTSFTNLAQLTVPAVPTVDVTAPTCSADGFATITNYVGGLTYVFTPAGPIVDGTGLISNMAIGTNYVVSASNGSCASADSASFVIAGMLPTPAVPTITTTAPTCSADGFSQISNYVGGTTYVFTPAGPTVDGTGMISGMTVGTSYTVTAGNGTCTSAASTSFTNLAQLTVPAVPTVDVTAPTCSADGFATITNYVGGLTYVFTPAGPIVDGTGLISNMTIGTNYVVSASNGSCASADSASFVIAAMLPTPAVPTITTTAPTCSADGFSQISNYVGGTTYMFTPAGPTVDGTGMISGMTVGTSYTVTAGNGTCTSAASTSFTNLAQLTVPAVPTVDVTAPTCSADGFATITNYVGGLTYVFTPVGPTVDGTGLISNMTIGTNYVVSASNGSCASADSASFVIAAMLPTPAVPTVTVTQPSCATPTATILVVSPIGANLEYSINNGVSYQTSTSFSGLVPSSFYTIIVRDVVSGCVSNASSNIITDAVPSSPIVALSSGCNGSSYEIVASTTSSSATYEWYNGSTLIGSAAAVVVSSVGTYQVDVTVDGCTTTEFITIDNVTCSIPKGISPNGDGLNDTWDISGLNARKVQIFNRYGVEVYSRSNYTSEFEGKTNNGNELPTGTYYYVITLDTEAKTGWLYINRAQ</sequence>
<dbReference type="RefSeq" id="WP_113989925.1">
    <property type="nucleotide sequence ID" value="NZ_QLST01000020.1"/>
</dbReference>
<accession>A0A365NYY1</accession>
<proteinExistence type="predicted"/>
<comment type="caution">
    <text evidence="2">The sequence shown here is derived from an EMBL/GenBank/DDBJ whole genome shotgun (WGS) entry which is preliminary data.</text>
</comment>
<dbReference type="Pfam" id="PF13585">
    <property type="entry name" value="CHU_C"/>
    <property type="match status" value="1"/>
</dbReference>
<evidence type="ECO:0008006" key="4">
    <source>
        <dbReference type="Google" id="ProtNLM"/>
    </source>
</evidence>
<evidence type="ECO:0000256" key="1">
    <source>
        <dbReference type="SAM" id="SignalP"/>
    </source>
</evidence>
<dbReference type="EMBL" id="QLST01000020">
    <property type="protein sequence ID" value="RBA27402.1"/>
    <property type="molecule type" value="Genomic_DNA"/>
</dbReference>
<dbReference type="OrthoDB" id="1391397at2"/>
<feature type="chain" id="PRO_5016843291" description="Ig-like domain-containing protein" evidence="1">
    <location>
        <begin position="19"/>
        <end position="1208"/>
    </location>
</feature>
<feature type="signal peptide" evidence="1">
    <location>
        <begin position="1"/>
        <end position="18"/>
    </location>
</feature>
<evidence type="ECO:0000313" key="2">
    <source>
        <dbReference type="EMBL" id="RBA27402.1"/>
    </source>
</evidence>
<name>A0A365NYY1_9FLAO</name>
<protein>
    <recommendedName>
        <fullName evidence="4">Ig-like domain-containing protein</fullName>
    </recommendedName>
</protein>
<organism evidence="2 3">
    <name type="scientific">Flavobacterium tibetense</name>
    <dbReference type="NCBI Taxonomy" id="2233533"/>
    <lineage>
        <taxon>Bacteria</taxon>
        <taxon>Pseudomonadati</taxon>
        <taxon>Bacteroidota</taxon>
        <taxon>Flavobacteriia</taxon>
        <taxon>Flavobacteriales</taxon>
        <taxon>Flavobacteriaceae</taxon>
        <taxon>Flavobacterium</taxon>
    </lineage>
</organism>
<dbReference type="AlphaFoldDB" id="A0A365NYY1"/>
<dbReference type="InterPro" id="IPR026341">
    <property type="entry name" value="T9SS_type_B"/>
</dbReference>
<gene>
    <name evidence="2" type="ORF">DPN68_12195</name>
</gene>
<keyword evidence="1" id="KW-0732">Signal</keyword>
<dbReference type="NCBIfam" id="TIGR04131">
    <property type="entry name" value="Bac_Flav_CTERM"/>
    <property type="match status" value="1"/>
</dbReference>
<dbReference type="Proteomes" id="UP000253319">
    <property type="component" value="Unassembled WGS sequence"/>
</dbReference>
<evidence type="ECO:0000313" key="3">
    <source>
        <dbReference type="Proteomes" id="UP000253319"/>
    </source>
</evidence>